<dbReference type="Proteomes" id="UP000323506">
    <property type="component" value="Chromosome D05"/>
</dbReference>
<dbReference type="InterPro" id="IPR003593">
    <property type="entry name" value="AAA+_ATPase"/>
</dbReference>
<dbReference type="Pfam" id="PF23247">
    <property type="entry name" value="LRR_RPS2"/>
    <property type="match status" value="3"/>
</dbReference>
<keyword evidence="2" id="KW-0433">Leucine-rich repeat</keyword>
<evidence type="ECO:0000256" key="4">
    <source>
        <dbReference type="SAM" id="Coils"/>
    </source>
</evidence>
<dbReference type="Pfam" id="PF00931">
    <property type="entry name" value="NB-ARC"/>
    <property type="match status" value="1"/>
</dbReference>
<evidence type="ECO:0000256" key="2">
    <source>
        <dbReference type="ARBA" id="ARBA00022614"/>
    </source>
</evidence>
<dbReference type="Gene3D" id="3.40.50.300">
    <property type="entry name" value="P-loop containing nucleotide triphosphate hydrolases"/>
    <property type="match status" value="1"/>
</dbReference>
<dbReference type="InterPro" id="IPR050905">
    <property type="entry name" value="Plant_NBS-LRR"/>
</dbReference>
<accession>A0A5D2CQT8</accession>
<evidence type="ECO:0000313" key="7">
    <source>
        <dbReference type="Proteomes" id="UP000323506"/>
    </source>
</evidence>
<dbReference type="AlphaFoldDB" id="A0A5D2CQT8"/>
<dbReference type="Gene3D" id="1.10.10.10">
    <property type="entry name" value="Winged helix-like DNA-binding domain superfamily/Winged helix DNA-binding domain"/>
    <property type="match status" value="1"/>
</dbReference>
<feature type="coiled-coil region" evidence="4">
    <location>
        <begin position="67"/>
        <end position="94"/>
    </location>
</feature>
<organism evidence="6 7">
    <name type="scientific">Gossypium darwinii</name>
    <name type="common">Darwin's cotton</name>
    <name type="synonym">Gossypium barbadense var. darwinii</name>
    <dbReference type="NCBI Taxonomy" id="34276"/>
    <lineage>
        <taxon>Eukaryota</taxon>
        <taxon>Viridiplantae</taxon>
        <taxon>Streptophyta</taxon>
        <taxon>Embryophyta</taxon>
        <taxon>Tracheophyta</taxon>
        <taxon>Spermatophyta</taxon>
        <taxon>Magnoliopsida</taxon>
        <taxon>eudicotyledons</taxon>
        <taxon>Gunneridae</taxon>
        <taxon>Pentapetalae</taxon>
        <taxon>rosids</taxon>
        <taxon>malvids</taxon>
        <taxon>Malvales</taxon>
        <taxon>Malvaceae</taxon>
        <taxon>Malvoideae</taxon>
        <taxon>Gossypium</taxon>
    </lineage>
</organism>
<dbReference type="SUPFAM" id="SSF52540">
    <property type="entry name" value="P-loop containing nucleoside triphosphate hydrolases"/>
    <property type="match status" value="1"/>
</dbReference>
<dbReference type="SUPFAM" id="SSF52047">
    <property type="entry name" value="RNI-like"/>
    <property type="match status" value="1"/>
</dbReference>
<protein>
    <recommendedName>
        <fullName evidence="5">AAA+ ATPase domain-containing protein</fullName>
    </recommendedName>
</protein>
<sequence length="1058" mass="121366">MAEYVAPAAVRIVANEAKEFASPYLRYFFRYGQIVEDFKNQRMALKLTKQRVDTDVDEAKRQTEIIYDDVKNWLRSAEQELEETQNLQDEIDRVKCFKWCPKWGWRYSLSKKLAKKTPIISKLFETSNFAQVGYRRPLQGIEFITSADFMDSESSQSAFNQIMEAINAKGVNMIGLHGMPGVGKTTLAKEVGKHAREQKLFDKVVMFTMSQNPNIRTIQDKVAEMFGLNFHTNTEEGRAEELFRSMQRVNKILVIVDDLWEEFKMERIGIPFGDEHEGCKILLTTRRQPVCSKMNYDCSTLNDVAKEVAGECKGLPLAIDVVAKALKGESLKGWRDANQSFKDSTYLYDEERLDDVLQPLKLSYDYLKKGINQMTGNHIQMCFLLCSLFPEDKEISIEILIMCGIGVGLFPNVYSIEDKRKKIIEALKKLQKSGLLLETDGADTIRIHDVIRDFAHWLTSTGENRFMVKDKLKEWPHMDESYTAIALWNCSSIIKNFPDKVEFSKLKTLFLEGEWKRNRDDNFLVVFGTFFEEMKALQVLLLKCVSFSLKGFPSLPNLKTLCCVDCELENFSSSLTNMRSLEILALIGTKIDEISEELVKLLTSLQELHVETKNNLNLLELKSLSRLTALSLELSTNQIPQKDFVLPKLQRFLQNLKQVSIERCEELQVIFQMDKLSEKVKCQAPLLSNLTILKLYSLPKLERIWEVKQSHRAIASLQSLKGFPLLESVFLLNCPQLLQFFSLKEERDVLGDHILLNVPFLKNLEVSNCPQISCFIVQAQLIEELTLSNVGNFRQLCNTDVPVLNEGCIVVGNHEEVFQVQGGYSFSSIKTLELRNLFEVRVIWKDFAQVVTLENLTTLTLRDCKKLRYIFSPMMARSLSHLKGLFIEGCEEIERLILAKDQVSSSSSNGDTSLQPMSFPNLTEIVVIDCKNLSSLFPFGFAPVLPKLERLIVERNSKLEQVFELEEKAEVVAEEEMKFDKLLNLSLEELPGLIHFCPKGYHFVFPEMTQLKVRDCPKLTTVFFIDSQKFIHCKTKVPQLVEQEVVEESTTVSNVIFN</sequence>
<dbReference type="GO" id="GO:0043531">
    <property type="term" value="F:ADP binding"/>
    <property type="evidence" value="ECO:0007669"/>
    <property type="project" value="InterPro"/>
</dbReference>
<dbReference type="PANTHER" id="PTHR33463">
    <property type="entry name" value="NB-ARC DOMAIN-CONTAINING PROTEIN-RELATED"/>
    <property type="match status" value="1"/>
</dbReference>
<dbReference type="SUPFAM" id="SSF52058">
    <property type="entry name" value="L domain-like"/>
    <property type="match status" value="1"/>
</dbReference>
<dbReference type="PANTHER" id="PTHR33463:SF117">
    <property type="entry name" value="CC-NBS-LRR RESISTANCE PROTEIN"/>
    <property type="match status" value="1"/>
</dbReference>
<feature type="coiled-coil region" evidence="4">
    <location>
        <begin position="591"/>
        <end position="622"/>
    </location>
</feature>
<evidence type="ECO:0000256" key="1">
    <source>
        <dbReference type="ARBA" id="ARBA00008894"/>
    </source>
</evidence>
<dbReference type="InterPro" id="IPR036388">
    <property type="entry name" value="WH-like_DNA-bd_sf"/>
</dbReference>
<keyword evidence="4" id="KW-0175">Coiled coil</keyword>
<dbReference type="Gene3D" id="3.80.10.10">
    <property type="entry name" value="Ribonuclease Inhibitor"/>
    <property type="match status" value="2"/>
</dbReference>
<dbReference type="InterPro" id="IPR002182">
    <property type="entry name" value="NB-ARC"/>
</dbReference>
<reference evidence="6 7" key="1">
    <citation type="submission" date="2019-06" db="EMBL/GenBank/DDBJ databases">
        <title>WGS assembly of Gossypium darwinii.</title>
        <authorList>
            <person name="Chen Z.J."/>
            <person name="Sreedasyam A."/>
            <person name="Ando A."/>
            <person name="Song Q."/>
            <person name="De L."/>
            <person name="Hulse-Kemp A."/>
            <person name="Ding M."/>
            <person name="Ye W."/>
            <person name="Kirkbride R."/>
            <person name="Jenkins J."/>
            <person name="Plott C."/>
            <person name="Lovell J."/>
            <person name="Lin Y.-M."/>
            <person name="Vaughn R."/>
            <person name="Liu B."/>
            <person name="Li W."/>
            <person name="Simpson S."/>
            <person name="Scheffler B."/>
            <person name="Saski C."/>
            <person name="Grover C."/>
            <person name="Hu G."/>
            <person name="Conover J."/>
            <person name="Carlson J."/>
            <person name="Shu S."/>
            <person name="Boston L."/>
            <person name="Williams M."/>
            <person name="Peterson D."/>
            <person name="Mcgee K."/>
            <person name="Jones D."/>
            <person name="Wendel J."/>
            <person name="Stelly D."/>
            <person name="Grimwood J."/>
            <person name="Schmutz J."/>
        </authorList>
    </citation>
    <scope>NUCLEOTIDE SEQUENCE [LARGE SCALE GENOMIC DNA]</scope>
    <source>
        <strain evidence="6">1808015.09</strain>
    </source>
</reference>
<evidence type="ECO:0000259" key="5">
    <source>
        <dbReference type="SMART" id="SM00382"/>
    </source>
</evidence>
<gene>
    <name evidence="6" type="ORF">ES288_D05G440400v1</name>
</gene>
<dbReference type="InterPro" id="IPR027417">
    <property type="entry name" value="P-loop_NTPase"/>
</dbReference>
<proteinExistence type="inferred from homology"/>
<comment type="similarity">
    <text evidence="1">Belongs to the disease resistance NB-LRR family.</text>
</comment>
<name>A0A5D2CQT8_GOSDA</name>
<dbReference type="InterPro" id="IPR032675">
    <property type="entry name" value="LRR_dom_sf"/>
</dbReference>
<evidence type="ECO:0000256" key="3">
    <source>
        <dbReference type="ARBA" id="ARBA00022821"/>
    </source>
</evidence>
<dbReference type="InterPro" id="IPR057135">
    <property type="entry name" value="At4g27190-like_LRR"/>
</dbReference>
<dbReference type="FunFam" id="3.40.50.300:FF:001091">
    <property type="entry name" value="Probable disease resistance protein At1g61300"/>
    <property type="match status" value="1"/>
</dbReference>
<dbReference type="EMBL" id="CM017705">
    <property type="protein sequence ID" value="TYG71949.1"/>
    <property type="molecule type" value="Genomic_DNA"/>
</dbReference>
<feature type="domain" description="AAA+ ATPase" evidence="5">
    <location>
        <begin position="170"/>
        <end position="306"/>
    </location>
</feature>
<dbReference type="PRINTS" id="PR00364">
    <property type="entry name" value="DISEASERSIST"/>
</dbReference>
<evidence type="ECO:0000313" key="6">
    <source>
        <dbReference type="EMBL" id="TYG71949.1"/>
    </source>
</evidence>
<dbReference type="SMART" id="SM00382">
    <property type="entry name" value="AAA"/>
    <property type="match status" value="1"/>
</dbReference>
<keyword evidence="3" id="KW-0611">Plant defense</keyword>
<dbReference type="GO" id="GO:0006952">
    <property type="term" value="P:defense response"/>
    <property type="evidence" value="ECO:0007669"/>
    <property type="project" value="UniProtKB-KW"/>
</dbReference>
<keyword evidence="7" id="KW-1185">Reference proteome</keyword>